<dbReference type="EMBL" id="QFYQ01000002">
    <property type="protein sequence ID" value="RAK51728.1"/>
    <property type="molecule type" value="Genomic_DNA"/>
</dbReference>
<dbReference type="OrthoDB" id="8020540at2"/>
<reference evidence="3" key="1">
    <citation type="submission" date="2018-05" db="EMBL/GenBank/DDBJ databases">
        <authorList>
            <person name="Li X."/>
        </authorList>
    </citation>
    <scope>NUCLEOTIDE SEQUENCE [LARGE SCALE GENOMIC DNA]</scope>
    <source>
        <strain evidence="3">LX32</strain>
    </source>
</reference>
<evidence type="ECO:0000256" key="1">
    <source>
        <dbReference type="SAM" id="MobiDB-lite"/>
    </source>
</evidence>
<accession>A0A328AFY9</accession>
<dbReference type="AlphaFoldDB" id="A0A328AFY9"/>
<dbReference type="RefSeq" id="WP_111530290.1">
    <property type="nucleotide sequence ID" value="NZ_JBHRSG010000003.1"/>
</dbReference>
<proteinExistence type="predicted"/>
<name>A0A328AFY9_9CAUL</name>
<evidence type="ECO:0000313" key="3">
    <source>
        <dbReference type="Proteomes" id="UP000249254"/>
    </source>
</evidence>
<evidence type="ECO:0000313" key="2">
    <source>
        <dbReference type="EMBL" id="RAK51728.1"/>
    </source>
</evidence>
<organism evidence="2 3">
    <name type="scientific">Phenylobacterium soli</name>
    <dbReference type="NCBI Taxonomy" id="2170551"/>
    <lineage>
        <taxon>Bacteria</taxon>
        <taxon>Pseudomonadati</taxon>
        <taxon>Pseudomonadota</taxon>
        <taxon>Alphaproteobacteria</taxon>
        <taxon>Caulobacterales</taxon>
        <taxon>Caulobacteraceae</taxon>
        <taxon>Phenylobacterium</taxon>
    </lineage>
</organism>
<sequence length="72" mass="8166">MKKASEYRLHAEECRALAAQMELGEKRDQLISMAAHWDRMAIERAELIARHPELAMEGEREEETGGASRRGG</sequence>
<comment type="caution">
    <text evidence="2">The sequence shown here is derived from an EMBL/GenBank/DDBJ whole genome shotgun (WGS) entry which is preliminary data.</text>
</comment>
<protein>
    <submittedName>
        <fullName evidence="2">Uncharacterized protein</fullName>
    </submittedName>
</protein>
<dbReference type="Proteomes" id="UP000249254">
    <property type="component" value="Unassembled WGS sequence"/>
</dbReference>
<keyword evidence="3" id="KW-1185">Reference proteome</keyword>
<gene>
    <name evidence="2" type="ORF">DJ017_18020</name>
</gene>
<feature type="region of interest" description="Disordered" evidence="1">
    <location>
        <begin position="53"/>
        <end position="72"/>
    </location>
</feature>